<dbReference type="SUPFAM" id="SSF56801">
    <property type="entry name" value="Acetyl-CoA synthetase-like"/>
    <property type="match status" value="1"/>
</dbReference>
<dbReference type="InterPro" id="IPR000873">
    <property type="entry name" value="AMP-dep_synth/lig_dom"/>
</dbReference>
<dbReference type="SUPFAM" id="SSF47336">
    <property type="entry name" value="ACP-like"/>
    <property type="match status" value="1"/>
</dbReference>
<dbReference type="InterPro" id="IPR045851">
    <property type="entry name" value="AMP-bd_C_sf"/>
</dbReference>
<proteinExistence type="predicted"/>
<evidence type="ECO:0000256" key="1">
    <source>
        <dbReference type="ARBA" id="ARBA00022450"/>
    </source>
</evidence>
<feature type="domain" description="Carrier" evidence="3">
    <location>
        <begin position="626"/>
        <end position="701"/>
    </location>
</feature>
<dbReference type="PANTHER" id="PTHR45527">
    <property type="entry name" value="NONRIBOSOMAL PEPTIDE SYNTHETASE"/>
    <property type="match status" value="1"/>
</dbReference>
<dbReference type="GO" id="GO:0031177">
    <property type="term" value="F:phosphopantetheine binding"/>
    <property type="evidence" value="ECO:0007669"/>
    <property type="project" value="TreeGrafter"/>
</dbReference>
<dbReference type="PROSITE" id="PS00012">
    <property type="entry name" value="PHOSPHOPANTETHEINE"/>
    <property type="match status" value="1"/>
</dbReference>
<dbReference type="Gene3D" id="3.40.50.12780">
    <property type="entry name" value="N-terminal domain of ligase-like"/>
    <property type="match status" value="1"/>
</dbReference>
<accession>A0A368LG51</accession>
<dbReference type="InterPro" id="IPR042099">
    <property type="entry name" value="ANL_N_sf"/>
</dbReference>
<dbReference type="Proteomes" id="UP000252479">
    <property type="component" value="Unassembled WGS sequence"/>
</dbReference>
<dbReference type="InterPro" id="IPR036736">
    <property type="entry name" value="ACP-like_sf"/>
</dbReference>
<dbReference type="Pfam" id="PF00501">
    <property type="entry name" value="AMP-binding"/>
    <property type="match status" value="1"/>
</dbReference>
<protein>
    <recommendedName>
        <fullName evidence="3">Carrier domain-containing protein</fullName>
    </recommendedName>
</protein>
<dbReference type="InterPro" id="IPR009081">
    <property type="entry name" value="PP-bd_ACP"/>
</dbReference>
<dbReference type="GO" id="GO:0044550">
    <property type="term" value="P:secondary metabolite biosynthetic process"/>
    <property type="evidence" value="ECO:0007669"/>
    <property type="project" value="TreeGrafter"/>
</dbReference>
<keyword evidence="2" id="KW-0597">Phosphoprotein</keyword>
<keyword evidence="5" id="KW-1185">Reference proteome</keyword>
<evidence type="ECO:0000256" key="2">
    <source>
        <dbReference type="ARBA" id="ARBA00022553"/>
    </source>
</evidence>
<comment type="caution">
    <text evidence="4">The sequence shown here is derived from an EMBL/GenBank/DDBJ whole genome shotgun (WGS) entry which is preliminary data.</text>
</comment>
<dbReference type="PROSITE" id="PS50075">
    <property type="entry name" value="CARRIER"/>
    <property type="match status" value="1"/>
</dbReference>
<sequence length="715" mass="79916">MTGQGYVECNVLMNEQWYAGSVEWSLRQQTIKQFRFEPIASPKKTVRTVVNFDAVNSNELHALLGFDADVLVVSLGSDHGIHFTNGYDAKEIELFIQHCENEDRLGEVFMVGDTGEGNPDHSLYSTFRTQAINNPNKLAITSTKVKWTYAELLAETEALMSQITPYLKSNDPIALYLERDVYHIVATLACHALGCTVVPIYYDTPLERVTQQLSFVECQSIITSFEKASELNSKEDVLIIEHLLESKKQSFSAHASSMPLQPLPLEKPNYVYFTSGSEGMPKGVALPGQAIARIIDQPRFLGPMTEQVFSYIANPAFDASALELWGALYNGATLAILDKDEVLDVELLSRKLSEFNVTTSFFTSGLFNRISDADTSIFNSLSYVMFGGEKVSVSHVQRALSQAPKTQFIHCYGPTENGIFTTTHVVEPDSTQSLKDIPIGKPVTGTYVALLDDDFKPVLQGKVGQLVCFGQGLATEYVGLKEQTEEKFIDFKGQRGYLTGDYARVSASKNIEFVGRVDSQIKLNGFRIELSEIESAIRCHAEVSTAYVRMSTQKRQIQAFITSDSEVDIDEVRHTLSNMPYYMQPSDIRRVPTIPLNPNGKVDQKALDVIIDQNIIDQKRVVELIEAASPTMRTILSIYEKLLCASVTDIDSSLFELGGNSLHLMQLLTELRETFSHNIELSYLAENSSPAAVCDWVELQLWNQTQDDTTEEWTF</sequence>
<dbReference type="AlphaFoldDB" id="A0A368LG51"/>
<dbReference type="InterPro" id="IPR020845">
    <property type="entry name" value="AMP-binding_CS"/>
</dbReference>
<evidence type="ECO:0000259" key="3">
    <source>
        <dbReference type="PROSITE" id="PS50075"/>
    </source>
</evidence>
<evidence type="ECO:0000313" key="4">
    <source>
        <dbReference type="EMBL" id="RCS68631.1"/>
    </source>
</evidence>
<dbReference type="Gene3D" id="1.10.1200.10">
    <property type="entry name" value="ACP-like"/>
    <property type="match status" value="1"/>
</dbReference>
<dbReference type="GO" id="GO:0043041">
    <property type="term" value="P:amino acid activation for nonribosomal peptide biosynthetic process"/>
    <property type="evidence" value="ECO:0007669"/>
    <property type="project" value="TreeGrafter"/>
</dbReference>
<reference evidence="4 5" key="1">
    <citation type="journal article" date="2017" name="Elife">
        <title>Extensive horizontal gene transfer in cheese-associated bacteria.</title>
        <authorList>
            <person name="Bonham K.S."/>
            <person name="Wolfe B.E."/>
            <person name="Dutton R.J."/>
        </authorList>
    </citation>
    <scope>NUCLEOTIDE SEQUENCE [LARGE SCALE GENOMIC DNA]</scope>
    <source>
        <strain evidence="4 5">JB196</strain>
    </source>
</reference>
<keyword evidence="1" id="KW-0596">Phosphopantetheine</keyword>
<dbReference type="EMBL" id="QPGL01000004">
    <property type="protein sequence ID" value="RCS68631.1"/>
    <property type="molecule type" value="Genomic_DNA"/>
</dbReference>
<name>A0A368LG51_9VIBR</name>
<dbReference type="GO" id="GO:0005737">
    <property type="term" value="C:cytoplasm"/>
    <property type="evidence" value="ECO:0007669"/>
    <property type="project" value="TreeGrafter"/>
</dbReference>
<dbReference type="Gene3D" id="3.30.300.30">
    <property type="match status" value="1"/>
</dbReference>
<dbReference type="Pfam" id="PF00550">
    <property type="entry name" value="PP-binding"/>
    <property type="match status" value="1"/>
</dbReference>
<dbReference type="InterPro" id="IPR006162">
    <property type="entry name" value="Ppantetheine_attach_site"/>
</dbReference>
<organism evidence="4 5">
    <name type="scientific">Vibrio casei</name>
    <dbReference type="NCBI Taxonomy" id="673372"/>
    <lineage>
        <taxon>Bacteria</taxon>
        <taxon>Pseudomonadati</taxon>
        <taxon>Pseudomonadota</taxon>
        <taxon>Gammaproteobacteria</taxon>
        <taxon>Vibrionales</taxon>
        <taxon>Vibrionaceae</taxon>
        <taxon>Vibrio</taxon>
    </lineage>
</organism>
<dbReference type="PROSITE" id="PS00455">
    <property type="entry name" value="AMP_BINDING"/>
    <property type="match status" value="1"/>
</dbReference>
<gene>
    <name evidence="4" type="ORF">CIK83_17070</name>
</gene>
<dbReference type="PANTHER" id="PTHR45527:SF1">
    <property type="entry name" value="FATTY ACID SYNTHASE"/>
    <property type="match status" value="1"/>
</dbReference>
<evidence type="ECO:0000313" key="5">
    <source>
        <dbReference type="Proteomes" id="UP000252479"/>
    </source>
</evidence>